<evidence type="ECO:0000313" key="1">
    <source>
        <dbReference type="EMBL" id="JAH74565.1"/>
    </source>
</evidence>
<organism evidence="1">
    <name type="scientific">Anguilla anguilla</name>
    <name type="common">European freshwater eel</name>
    <name type="synonym">Muraena anguilla</name>
    <dbReference type="NCBI Taxonomy" id="7936"/>
    <lineage>
        <taxon>Eukaryota</taxon>
        <taxon>Metazoa</taxon>
        <taxon>Chordata</taxon>
        <taxon>Craniata</taxon>
        <taxon>Vertebrata</taxon>
        <taxon>Euteleostomi</taxon>
        <taxon>Actinopterygii</taxon>
        <taxon>Neopterygii</taxon>
        <taxon>Teleostei</taxon>
        <taxon>Anguilliformes</taxon>
        <taxon>Anguillidae</taxon>
        <taxon>Anguilla</taxon>
    </lineage>
</organism>
<proteinExistence type="predicted"/>
<accession>A0A0E9VAS5</accession>
<sequence length="41" mass="4775">MLLWPSCLSLIRERLQLCDILISWPETAFICVRVTLSILVE</sequence>
<name>A0A0E9VAS5_ANGAN</name>
<reference evidence="1" key="2">
    <citation type="journal article" date="2015" name="Fish Shellfish Immunol.">
        <title>Early steps in the European eel (Anguilla anguilla)-Vibrio vulnificus interaction in the gills: Role of the RtxA13 toxin.</title>
        <authorList>
            <person name="Callol A."/>
            <person name="Pajuelo D."/>
            <person name="Ebbesson L."/>
            <person name="Teles M."/>
            <person name="MacKenzie S."/>
            <person name="Amaro C."/>
        </authorList>
    </citation>
    <scope>NUCLEOTIDE SEQUENCE</scope>
</reference>
<dbReference type="AlphaFoldDB" id="A0A0E9VAS5"/>
<protein>
    <submittedName>
        <fullName evidence="1">Uncharacterized protein</fullName>
    </submittedName>
</protein>
<reference evidence="1" key="1">
    <citation type="submission" date="2014-11" db="EMBL/GenBank/DDBJ databases">
        <authorList>
            <person name="Amaro Gonzalez C."/>
        </authorList>
    </citation>
    <scope>NUCLEOTIDE SEQUENCE</scope>
</reference>
<dbReference type="EMBL" id="GBXM01034012">
    <property type="protein sequence ID" value="JAH74565.1"/>
    <property type="molecule type" value="Transcribed_RNA"/>
</dbReference>